<comment type="similarity">
    <text evidence="1 7">Belongs to the MICOS complex subunit Mic60 family.</text>
</comment>
<evidence type="ECO:0000256" key="6">
    <source>
        <dbReference type="ARBA" id="ARBA00023136"/>
    </source>
</evidence>
<feature type="region of interest" description="Disordered" evidence="9">
    <location>
        <begin position="125"/>
        <end position="148"/>
    </location>
</feature>
<dbReference type="GO" id="GO:0042407">
    <property type="term" value="P:cristae formation"/>
    <property type="evidence" value="ECO:0007669"/>
    <property type="project" value="TreeGrafter"/>
</dbReference>
<evidence type="ECO:0000256" key="2">
    <source>
        <dbReference type="ARBA" id="ARBA00022692"/>
    </source>
</evidence>
<evidence type="ECO:0000256" key="8">
    <source>
        <dbReference type="SAM" id="Coils"/>
    </source>
</evidence>
<evidence type="ECO:0000256" key="5">
    <source>
        <dbReference type="ARBA" id="ARBA00023128"/>
    </source>
</evidence>
<comment type="subunit">
    <text evidence="7">Component of the mitochondrial contact site and cristae organizing system (MICOS) complex.</text>
</comment>
<feature type="transmembrane region" description="Helical" evidence="7">
    <location>
        <begin position="38"/>
        <end position="58"/>
    </location>
</feature>
<keyword evidence="5 7" id="KW-0496">Mitochondrion</keyword>
<evidence type="ECO:0000256" key="4">
    <source>
        <dbReference type="ARBA" id="ARBA00022989"/>
    </source>
</evidence>
<dbReference type="AlphaFoldDB" id="A0A9J6BJJ0"/>
<name>A0A9J6BJJ0_POLVA</name>
<keyword evidence="2 7" id="KW-0812">Transmembrane</keyword>
<dbReference type="PANTHER" id="PTHR15415:SF7">
    <property type="entry name" value="MICOS COMPLEX SUBUNIT MIC60"/>
    <property type="match status" value="1"/>
</dbReference>
<feature type="compositionally biased region" description="Pro residues" evidence="9">
    <location>
        <begin position="168"/>
        <end position="178"/>
    </location>
</feature>
<dbReference type="OrthoDB" id="10261039at2759"/>
<comment type="function">
    <text evidence="7">Component of the MICOS complex, a large protein complex of the mitochondrial inner membrane that plays crucial roles in the maintenance of crista junctions, inner membrane architecture, and formation of contact sites to the outer membrane.</text>
</comment>
<comment type="subcellular location">
    <subcellularLocation>
        <location evidence="7">Mitochondrion inner membrane</location>
        <topology evidence="7">Single-pass membrane protein</topology>
    </subcellularLocation>
</comment>
<dbReference type="EMBL" id="JADBJN010000003">
    <property type="protein sequence ID" value="KAG5670049.1"/>
    <property type="molecule type" value="Genomic_DNA"/>
</dbReference>
<evidence type="ECO:0000256" key="9">
    <source>
        <dbReference type="SAM" id="MobiDB-lite"/>
    </source>
</evidence>
<keyword evidence="6 7" id="KW-0472">Membrane</keyword>
<feature type="compositionally biased region" description="Basic and acidic residues" evidence="9">
    <location>
        <begin position="129"/>
        <end position="138"/>
    </location>
</feature>
<organism evidence="10 11">
    <name type="scientific">Polypedilum vanderplanki</name>
    <name type="common">Sleeping chironomid midge</name>
    <dbReference type="NCBI Taxonomy" id="319348"/>
    <lineage>
        <taxon>Eukaryota</taxon>
        <taxon>Metazoa</taxon>
        <taxon>Ecdysozoa</taxon>
        <taxon>Arthropoda</taxon>
        <taxon>Hexapoda</taxon>
        <taxon>Insecta</taxon>
        <taxon>Pterygota</taxon>
        <taxon>Neoptera</taxon>
        <taxon>Endopterygota</taxon>
        <taxon>Diptera</taxon>
        <taxon>Nematocera</taxon>
        <taxon>Chironomoidea</taxon>
        <taxon>Chironomidae</taxon>
        <taxon>Chironominae</taxon>
        <taxon>Polypedilum</taxon>
        <taxon>Polypedilum</taxon>
    </lineage>
</organism>
<evidence type="ECO:0000256" key="3">
    <source>
        <dbReference type="ARBA" id="ARBA00022792"/>
    </source>
</evidence>
<evidence type="ECO:0000256" key="1">
    <source>
        <dbReference type="ARBA" id="ARBA00010877"/>
    </source>
</evidence>
<evidence type="ECO:0000313" key="11">
    <source>
        <dbReference type="Proteomes" id="UP001107558"/>
    </source>
</evidence>
<accession>A0A9J6BJJ0</accession>
<dbReference type="GO" id="GO:0061617">
    <property type="term" value="C:MICOS complex"/>
    <property type="evidence" value="ECO:0007669"/>
    <property type="project" value="TreeGrafter"/>
</dbReference>
<keyword evidence="8" id="KW-0175">Coiled coil</keyword>
<protein>
    <recommendedName>
        <fullName evidence="7">MICOS complex subunit MIC60</fullName>
    </recommendedName>
    <alternativeName>
        <fullName evidence="7">Mitofilin</fullName>
    </alternativeName>
</protein>
<keyword evidence="11" id="KW-1185">Reference proteome</keyword>
<feature type="coiled-coil region" evidence="8">
    <location>
        <begin position="435"/>
        <end position="493"/>
    </location>
</feature>
<feature type="region of interest" description="Disordered" evidence="9">
    <location>
        <begin position="159"/>
        <end position="178"/>
    </location>
</feature>
<sequence>MNRILLQKTYNGVKISKQTRAFVRQYNSRMPELREAGFGKFLLILSPFAVTGGVVAYAKYDNEFRKTLVKNVPQIEPVLEVFIDDKNPFDDVQKKFGEYKTTISSSFDGITSSVSNMTSSITNLFGSNEPKKEEKPFKYEPTSSSKIPAEHKASAAKTIFDPQTTTAPPSPPISKPESIPVPAPEVPKTVVQKKPAPQQQVVVVSKKTAEPQKKEEEKIEIPKSLTELEKAVETAAKIALTEYTKAANVLKSYNEEVKKIVDSAVENVDVNAWTALKNKTLTRDAAVEAAEQAALAARKKLQELEQQIERNLIDVSNEAKTVLKNHIEGFNDHLNAAKLEVMKAKQLAGTSENYWKKVESARSYFVKEIESLFGVNLNEKQLNLSKEDVDLFLVNAYSHVLAYQKELHKLQTEGELRLKRALEAVRGTDHSEAVKAQLAYELEKERRELNLQNQAKILKIKAETERNLRDQLKKQIEAHTDHLNDALAQKEAEMRRVFDREMDEKLANERASYNTQLAGMLGKIKGMDAALKERADNEKSAYQAQSLWAACQALWSSVREGQVGKSWREELRPLDGEIKAVKTAAEGDELVAVVINSLPEKAKKRGVFPEEALRERFINVVRVARQLALVPEQGASLPVYLLSFIQGLLIATPSEPITQDELLDKEFDFSTLDTYDITNRAKYWMERGNFEKALQYMNLLQGASRKVSSQWMDEVKLLLETQQAVNLLIGHASANSHRYL</sequence>
<dbReference type="Proteomes" id="UP001107558">
    <property type="component" value="Chromosome 3"/>
</dbReference>
<evidence type="ECO:0000256" key="7">
    <source>
        <dbReference type="RuleBase" id="RU363000"/>
    </source>
</evidence>
<feature type="coiled-coil region" evidence="8">
    <location>
        <begin position="287"/>
        <end position="318"/>
    </location>
</feature>
<comment type="caution">
    <text evidence="10">The sequence shown here is derived from an EMBL/GenBank/DDBJ whole genome shotgun (WGS) entry which is preliminary data.</text>
</comment>
<evidence type="ECO:0000313" key="10">
    <source>
        <dbReference type="EMBL" id="KAG5670049.1"/>
    </source>
</evidence>
<dbReference type="PANTHER" id="PTHR15415">
    <property type="entry name" value="MITOFILIN"/>
    <property type="match status" value="1"/>
</dbReference>
<keyword evidence="4 7" id="KW-1133">Transmembrane helix</keyword>
<dbReference type="InterPro" id="IPR019133">
    <property type="entry name" value="MIC60"/>
</dbReference>
<dbReference type="Pfam" id="PF09731">
    <property type="entry name" value="Mitofilin"/>
    <property type="match status" value="1"/>
</dbReference>
<reference evidence="10" key="1">
    <citation type="submission" date="2021-03" db="EMBL/GenBank/DDBJ databases">
        <title>Chromosome level genome of the anhydrobiotic midge Polypedilum vanderplanki.</title>
        <authorList>
            <person name="Yoshida Y."/>
            <person name="Kikawada T."/>
            <person name="Gusev O."/>
        </authorList>
    </citation>
    <scope>NUCLEOTIDE SEQUENCE</scope>
    <source>
        <strain evidence="10">NIAS01</strain>
        <tissue evidence="10">Whole body or cell culture</tissue>
    </source>
</reference>
<gene>
    <name evidence="10" type="ORF">PVAND_000335</name>
</gene>
<keyword evidence="3 7" id="KW-0999">Mitochondrion inner membrane</keyword>
<proteinExistence type="inferred from homology"/>